<reference evidence="3" key="1">
    <citation type="submission" date="2023-01" db="EMBL/GenBank/DDBJ databases">
        <title>Key to firefly adult light organ development and bioluminescence: homeobox transcription factors regulate luciferase expression and transportation to peroxisome.</title>
        <authorList>
            <person name="Fu X."/>
        </authorList>
    </citation>
    <scope>NUCLEOTIDE SEQUENCE [LARGE SCALE GENOMIC DNA]</scope>
</reference>
<accession>A0AAN7P949</accession>
<evidence type="ECO:0000313" key="3">
    <source>
        <dbReference type="Proteomes" id="UP001353858"/>
    </source>
</evidence>
<comment type="caution">
    <text evidence="2">The sequence shown here is derived from an EMBL/GenBank/DDBJ whole genome shotgun (WGS) entry which is preliminary data.</text>
</comment>
<organism evidence="2 3">
    <name type="scientific">Aquatica leii</name>
    <dbReference type="NCBI Taxonomy" id="1421715"/>
    <lineage>
        <taxon>Eukaryota</taxon>
        <taxon>Metazoa</taxon>
        <taxon>Ecdysozoa</taxon>
        <taxon>Arthropoda</taxon>
        <taxon>Hexapoda</taxon>
        <taxon>Insecta</taxon>
        <taxon>Pterygota</taxon>
        <taxon>Neoptera</taxon>
        <taxon>Endopterygota</taxon>
        <taxon>Coleoptera</taxon>
        <taxon>Polyphaga</taxon>
        <taxon>Elateriformia</taxon>
        <taxon>Elateroidea</taxon>
        <taxon>Lampyridae</taxon>
        <taxon>Luciolinae</taxon>
        <taxon>Aquatica</taxon>
    </lineage>
</organism>
<keyword evidence="3" id="KW-1185">Reference proteome</keyword>
<dbReference type="Proteomes" id="UP001353858">
    <property type="component" value="Unassembled WGS sequence"/>
</dbReference>
<feature type="chain" id="PRO_5043022127" evidence="1">
    <location>
        <begin position="19"/>
        <end position="214"/>
    </location>
</feature>
<evidence type="ECO:0000256" key="1">
    <source>
        <dbReference type="SAM" id="SignalP"/>
    </source>
</evidence>
<proteinExistence type="predicted"/>
<gene>
    <name evidence="2" type="ORF">RN001_007079</name>
</gene>
<dbReference type="AlphaFoldDB" id="A0AAN7P949"/>
<dbReference type="InterPro" id="IPR038606">
    <property type="entry name" value="To_sf"/>
</dbReference>
<keyword evidence="1" id="KW-0732">Signal</keyword>
<dbReference type="Gene3D" id="3.15.10.30">
    <property type="entry name" value="Haemolymph juvenile hormone binding protein"/>
    <property type="match status" value="1"/>
</dbReference>
<evidence type="ECO:0000313" key="2">
    <source>
        <dbReference type="EMBL" id="KAK4878933.1"/>
    </source>
</evidence>
<protein>
    <submittedName>
        <fullName evidence="2">Uncharacterized protein</fullName>
    </submittedName>
</protein>
<sequence>MNAIFLISCLIVLGTASASTRQQYNDLRLKKFQERIEIDVKPLQELIDKYVALLKTYDPLNIAEYVFDHQGYKFSFTNIHADSFSNVISQVSADIGFLSADVIVKLKVPKVFVSVKLWESNFPVAFGSGSAELEINNLELLATVNYSYFNGIQPSDVTTSVKSINARITGIQNNESLSAEISNKIETYVAGAINNSEFHKLLEKILDEVIAKYL</sequence>
<dbReference type="EMBL" id="JARPUR010000003">
    <property type="protein sequence ID" value="KAK4878933.1"/>
    <property type="molecule type" value="Genomic_DNA"/>
</dbReference>
<name>A0AAN7P949_9COLE</name>
<feature type="signal peptide" evidence="1">
    <location>
        <begin position="1"/>
        <end position="18"/>
    </location>
</feature>